<evidence type="ECO:0000313" key="3">
    <source>
        <dbReference type="EMBL" id="OHS97074.1"/>
    </source>
</evidence>
<keyword evidence="2" id="KW-0677">Repeat</keyword>
<protein>
    <submittedName>
        <fullName evidence="3">Kelch motif family protein</fullName>
    </submittedName>
</protein>
<keyword evidence="1" id="KW-0880">Kelch repeat</keyword>
<evidence type="ECO:0000256" key="2">
    <source>
        <dbReference type="ARBA" id="ARBA00022737"/>
    </source>
</evidence>
<dbReference type="Gene3D" id="2.120.10.80">
    <property type="entry name" value="Kelch-type beta propeller"/>
    <property type="match status" value="1"/>
</dbReference>
<accession>A0A1J4JD27</accession>
<dbReference type="AlphaFoldDB" id="A0A1J4JD27"/>
<dbReference type="OrthoDB" id="10251809at2759"/>
<dbReference type="SUPFAM" id="SSF117281">
    <property type="entry name" value="Kelch motif"/>
    <property type="match status" value="1"/>
</dbReference>
<dbReference type="RefSeq" id="XP_068350211.1">
    <property type="nucleotide sequence ID" value="XM_068494958.1"/>
</dbReference>
<evidence type="ECO:0000313" key="4">
    <source>
        <dbReference type="Proteomes" id="UP000179807"/>
    </source>
</evidence>
<keyword evidence="4" id="KW-1185">Reference proteome</keyword>
<dbReference type="InterPro" id="IPR015915">
    <property type="entry name" value="Kelch-typ_b-propeller"/>
</dbReference>
<dbReference type="Pfam" id="PF24681">
    <property type="entry name" value="Kelch_KLHDC2_KLHL20_DRC7"/>
    <property type="match status" value="1"/>
</dbReference>
<dbReference type="Proteomes" id="UP000179807">
    <property type="component" value="Unassembled WGS sequence"/>
</dbReference>
<dbReference type="GeneID" id="94829662"/>
<organism evidence="3 4">
    <name type="scientific">Tritrichomonas foetus</name>
    <dbReference type="NCBI Taxonomy" id="1144522"/>
    <lineage>
        <taxon>Eukaryota</taxon>
        <taxon>Metamonada</taxon>
        <taxon>Parabasalia</taxon>
        <taxon>Tritrichomonadida</taxon>
        <taxon>Tritrichomonadidae</taxon>
        <taxon>Tritrichomonas</taxon>
    </lineage>
</organism>
<sequence>MGNQASGSSQSKSKEDYAKMFDTFTYAPTSSHRTEANHHVKYKGETFATPAKLIDVPTQLLRTPFWGEWAMDFASGVCPEPRIGQCSIYDPLTDSIVIAYGYNASNQYLNDCWILSLKPLRWRILSKSLLSPREYCSAVLIGRRMYIYGGAYEHEFHDDLHYIDIDTGNVTIVETSGELPSPRTSPAMFASGTSIYMWGGYDGRSHGGIHLFDTSKCVWNHIEKANTGVPAPAFCVHKDQFFVFGAITGTPLSRLDPETGSLIPIQCTGTEPHGQMAHASLVSANDFLVLIGGDFDSKFMNVYALDLSRRWWFAFHVRPDGLTLNRSDGNVGKNGNFQLPREHSASVYYSPREREIVSVMGSKLINPAPVFKLRIANALASIHLTCDMLDLFSMDHGQK</sequence>
<gene>
    <name evidence="3" type="ORF">TRFO_09611</name>
</gene>
<name>A0A1J4JD27_9EUKA</name>
<dbReference type="EMBL" id="MLAK01001137">
    <property type="protein sequence ID" value="OHS97074.1"/>
    <property type="molecule type" value="Genomic_DNA"/>
</dbReference>
<comment type="caution">
    <text evidence="3">The sequence shown here is derived from an EMBL/GenBank/DDBJ whole genome shotgun (WGS) entry which is preliminary data.</text>
</comment>
<evidence type="ECO:0000256" key="1">
    <source>
        <dbReference type="ARBA" id="ARBA00022441"/>
    </source>
</evidence>
<dbReference type="PANTHER" id="PTHR46093">
    <property type="entry name" value="ACYL-COA-BINDING DOMAIN-CONTAINING PROTEIN 5"/>
    <property type="match status" value="1"/>
</dbReference>
<reference evidence="3" key="1">
    <citation type="submission" date="2016-10" db="EMBL/GenBank/DDBJ databases">
        <authorList>
            <person name="Benchimol M."/>
            <person name="Almeida L.G."/>
            <person name="Vasconcelos A.T."/>
            <person name="Perreira-Neves A."/>
            <person name="Rosa I.A."/>
            <person name="Tasca T."/>
            <person name="Bogo M.R."/>
            <person name="de Souza W."/>
        </authorList>
    </citation>
    <scope>NUCLEOTIDE SEQUENCE [LARGE SCALE GENOMIC DNA]</scope>
    <source>
        <strain evidence="3">K</strain>
    </source>
</reference>
<proteinExistence type="predicted"/>
<dbReference type="PANTHER" id="PTHR46093:SF18">
    <property type="entry name" value="FIBRONECTIN TYPE-III DOMAIN-CONTAINING PROTEIN"/>
    <property type="match status" value="1"/>
</dbReference>
<dbReference type="VEuPathDB" id="TrichDB:TRFO_09611"/>